<dbReference type="Gene3D" id="1.20.1050.80">
    <property type="entry name" value="VPS9 domain"/>
    <property type="match status" value="1"/>
</dbReference>
<feature type="compositionally biased region" description="Polar residues" evidence="9">
    <location>
        <begin position="284"/>
        <end position="294"/>
    </location>
</feature>
<dbReference type="GO" id="GO:0005096">
    <property type="term" value="F:GTPase activator activity"/>
    <property type="evidence" value="ECO:0007669"/>
    <property type="project" value="UniProtKB-KW"/>
</dbReference>
<dbReference type="InterPro" id="IPR045046">
    <property type="entry name" value="Vps9-like"/>
</dbReference>
<feature type="region of interest" description="Disordered" evidence="9">
    <location>
        <begin position="614"/>
        <end position="645"/>
    </location>
</feature>
<dbReference type="SUPFAM" id="SSF109993">
    <property type="entry name" value="VPS9 domain"/>
    <property type="match status" value="1"/>
</dbReference>
<evidence type="ECO:0000256" key="6">
    <source>
        <dbReference type="ARBA" id="ARBA00023136"/>
    </source>
</evidence>
<feature type="domain" description="VPS9" evidence="10">
    <location>
        <begin position="736"/>
        <end position="876"/>
    </location>
</feature>
<evidence type="ECO:0000256" key="9">
    <source>
        <dbReference type="SAM" id="MobiDB-lite"/>
    </source>
</evidence>
<dbReference type="AlphaFoldDB" id="A0A482VRL5"/>
<evidence type="ECO:0000256" key="8">
    <source>
        <dbReference type="ARBA" id="ARBA00068997"/>
    </source>
</evidence>
<dbReference type="EMBL" id="QDEB01071375">
    <property type="protein sequence ID" value="RZC35393.1"/>
    <property type="molecule type" value="Genomic_DNA"/>
</dbReference>
<keyword evidence="6" id="KW-0472">Membrane</keyword>
<name>A0A482VRL5_ASBVE</name>
<evidence type="ECO:0000313" key="12">
    <source>
        <dbReference type="Proteomes" id="UP000292052"/>
    </source>
</evidence>
<protein>
    <recommendedName>
        <fullName evidence="8">Receptor-mediated endocytosis protein 6 homolog</fullName>
    </recommendedName>
</protein>
<dbReference type="FunFam" id="1.20.1050.80:FF:000001">
    <property type="entry name" value="GTPase-activating protein and VPS9 domain-containing protein 1 isoform X1"/>
    <property type="match status" value="1"/>
</dbReference>
<dbReference type="PROSITE" id="PS51205">
    <property type="entry name" value="VPS9"/>
    <property type="match status" value="1"/>
</dbReference>
<dbReference type="GO" id="GO:0030139">
    <property type="term" value="C:endocytic vesicle"/>
    <property type="evidence" value="ECO:0007669"/>
    <property type="project" value="TreeGrafter"/>
</dbReference>
<feature type="region of interest" description="Disordered" evidence="9">
    <location>
        <begin position="274"/>
        <end position="312"/>
    </location>
</feature>
<feature type="region of interest" description="Disordered" evidence="9">
    <location>
        <begin position="128"/>
        <end position="177"/>
    </location>
</feature>
<gene>
    <name evidence="11" type="ORF">BDFB_008950</name>
</gene>
<dbReference type="GO" id="GO:0031267">
    <property type="term" value="F:small GTPase binding"/>
    <property type="evidence" value="ECO:0007669"/>
    <property type="project" value="TreeGrafter"/>
</dbReference>
<feature type="compositionally biased region" description="Polar residues" evidence="9">
    <location>
        <begin position="128"/>
        <end position="154"/>
    </location>
</feature>
<keyword evidence="5" id="KW-0344">Guanine-nucleotide releasing factor</keyword>
<dbReference type="InterPro" id="IPR003123">
    <property type="entry name" value="VPS9"/>
</dbReference>
<dbReference type="OrthoDB" id="10264848at2759"/>
<evidence type="ECO:0000256" key="1">
    <source>
        <dbReference type="ARBA" id="ARBA00004170"/>
    </source>
</evidence>
<comment type="function">
    <text evidence="7">Acts both as a GTPase-activating protein (GAP) and a guanine nucleotide exchange factor (GEF), and participates in endocytosis.</text>
</comment>
<feature type="region of interest" description="Disordered" evidence="9">
    <location>
        <begin position="74"/>
        <end position="97"/>
    </location>
</feature>
<evidence type="ECO:0000256" key="4">
    <source>
        <dbReference type="ARBA" id="ARBA00022583"/>
    </source>
</evidence>
<dbReference type="SMART" id="SM00167">
    <property type="entry name" value="VPS9"/>
    <property type="match status" value="1"/>
</dbReference>
<dbReference type="InterPro" id="IPR037191">
    <property type="entry name" value="VPS9_dom_sf"/>
</dbReference>
<dbReference type="STRING" id="1661398.A0A482VRL5"/>
<evidence type="ECO:0000256" key="2">
    <source>
        <dbReference type="ARBA" id="ARBA00008489"/>
    </source>
</evidence>
<feature type="non-terminal residue" evidence="11">
    <location>
        <position position="1"/>
    </location>
</feature>
<dbReference type="GO" id="GO:0006897">
    <property type="term" value="P:endocytosis"/>
    <property type="evidence" value="ECO:0007669"/>
    <property type="project" value="UniProtKB-KW"/>
</dbReference>
<dbReference type="GO" id="GO:0051049">
    <property type="term" value="P:regulation of transport"/>
    <property type="evidence" value="ECO:0007669"/>
    <property type="project" value="UniProtKB-ARBA"/>
</dbReference>
<evidence type="ECO:0000259" key="10">
    <source>
        <dbReference type="PROSITE" id="PS51205"/>
    </source>
</evidence>
<feature type="compositionally biased region" description="Polar residues" evidence="9">
    <location>
        <begin position="85"/>
        <end position="97"/>
    </location>
</feature>
<dbReference type="PANTHER" id="PTHR23101">
    <property type="entry name" value="RAB GDP/GTP EXCHANGE FACTOR"/>
    <property type="match status" value="1"/>
</dbReference>
<dbReference type="GO" id="GO:0005085">
    <property type="term" value="F:guanyl-nucleotide exchange factor activity"/>
    <property type="evidence" value="ECO:0007669"/>
    <property type="project" value="UniProtKB-KW"/>
</dbReference>
<sequence length="876" mass="97990">LHKMISVTKNSTSKSREEIEENCPLTVLIFSMDKEIIEPVGLLSEEKVLNMNMTVKKDVILPKVSSEIITEAVNGRGAEEKPPYSNYQDEGSIGNTSDNLEAISEAASNHSVASSLELENEDQNDNLSDMISANVSGRGTPNISGRDTPSSQVNDNEERPLPEARQADIAQPQPQISRQIRSEIDDKFCKFEIKKLLEGDETISIISETWSTDVLASDNETIDAGDSRIERQGLQLVDQAISEVPTGNILDISETQSESAWSTDVMASDTERLTEVDNDDAGSVAQSDDTNSVARSDDTRSETDENLITPASRRLSNSSNCYVNHVNYLNYQEYRKMEVKSDVKTTHTDNNANNVLFKSVTLTDSQQIAHNSLSFSELKTTTYNSNRVTNRIQNLASKDVAGPSGFSTPPSELIKQNCNYEERPNEILLSNCSLNSSSSGSSSNSFENKHSHTENCERWESKQWLNSSGSSLNVTSTPSESTSELSVLSVSNLNNPVNILTKKSTTVLNSRNLKPSASTGAIPKSISFDMSADKGDKYLDDDQRSKRGGFFGKLRIGFKNRRGKSFRNQEDFRLENDEFTGTNKKTPNESPVKVNSAEVSEDILAKYRTKPYMESSPLKRVNSNEKSSSKIRSGDENGSENVDVNNSFDDIKKKLRLVLSNTTSQTPRVIKENRLSVKSKVETILRLELGKALMQRSGLWQDIFKNRGDVIKITLERCIMSKIYKYALYPNGDGDRDRDHVLYQHIEKLSNIISPDHKDLMIHKMFLREMPWIPAQDALKGMSAYRTPRDKVSCVVHCAKCIMDLLSFSQNAGSTTADDFTPVLVYVIIRVNPADLLSTIQFVNSFYQNQIDGEELYWWTQFCSAVEYIKTMDYSD</sequence>
<evidence type="ECO:0000256" key="3">
    <source>
        <dbReference type="ARBA" id="ARBA00022468"/>
    </source>
</evidence>
<evidence type="ECO:0000256" key="7">
    <source>
        <dbReference type="ARBA" id="ARBA00053914"/>
    </source>
</evidence>
<keyword evidence="12" id="KW-1185">Reference proteome</keyword>
<evidence type="ECO:0000256" key="5">
    <source>
        <dbReference type="ARBA" id="ARBA00022658"/>
    </source>
</evidence>
<comment type="similarity">
    <text evidence="2">Belongs to the GAPVD1 family.</text>
</comment>
<keyword evidence="3" id="KW-0343">GTPase activation</keyword>
<accession>A0A482VRL5</accession>
<feature type="region of interest" description="Disordered" evidence="9">
    <location>
        <begin position="577"/>
        <end position="596"/>
    </location>
</feature>
<organism evidence="11 12">
    <name type="scientific">Asbolus verrucosus</name>
    <name type="common">Desert ironclad beetle</name>
    <dbReference type="NCBI Taxonomy" id="1661398"/>
    <lineage>
        <taxon>Eukaryota</taxon>
        <taxon>Metazoa</taxon>
        <taxon>Ecdysozoa</taxon>
        <taxon>Arthropoda</taxon>
        <taxon>Hexapoda</taxon>
        <taxon>Insecta</taxon>
        <taxon>Pterygota</taxon>
        <taxon>Neoptera</taxon>
        <taxon>Endopterygota</taxon>
        <taxon>Coleoptera</taxon>
        <taxon>Polyphaga</taxon>
        <taxon>Cucujiformia</taxon>
        <taxon>Tenebrionidae</taxon>
        <taxon>Pimeliinae</taxon>
        <taxon>Asbolus</taxon>
    </lineage>
</organism>
<dbReference type="Proteomes" id="UP000292052">
    <property type="component" value="Unassembled WGS sequence"/>
</dbReference>
<dbReference type="PANTHER" id="PTHR23101:SF25">
    <property type="entry name" value="GTPASE-ACTIVATING PROTEIN AND VPS9 DOMAIN-CONTAINING PROTEIN 1"/>
    <property type="match status" value="1"/>
</dbReference>
<feature type="compositionally biased region" description="Polar residues" evidence="9">
    <location>
        <begin position="579"/>
        <end position="589"/>
    </location>
</feature>
<dbReference type="Pfam" id="PF02204">
    <property type="entry name" value="VPS9"/>
    <property type="match status" value="1"/>
</dbReference>
<dbReference type="GO" id="GO:0005829">
    <property type="term" value="C:cytosol"/>
    <property type="evidence" value="ECO:0007669"/>
    <property type="project" value="TreeGrafter"/>
</dbReference>
<evidence type="ECO:0000313" key="11">
    <source>
        <dbReference type="EMBL" id="RZC35393.1"/>
    </source>
</evidence>
<reference evidence="11 12" key="1">
    <citation type="submission" date="2017-03" db="EMBL/GenBank/DDBJ databases">
        <title>Genome of the blue death feigning beetle - Asbolus verrucosus.</title>
        <authorList>
            <person name="Rider S.D."/>
        </authorList>
    </citation>
    <scope>NUCLEOTIDE SEQUENCE [LARGE SCALE GENOMIC DNA]</scope>
    <source>
        <strain evidence="11">Butters</strain>
        <tissue evidence="11">Head and leg muscle</tissue>
    </source>
</reference>
<dbReference type="GO" id="GO:0016020">
    <property type="term" value="C:membrane"/>
    <property type="evidence" value="ECO:0007669"/>
    <property type="project" value="UniProtKB-SubCell"/>
</dbReference>
<keyword evidence="4" id="KW-0254">Endocytosis</keyword>
<proteinExistence type="inferred from homology"/>
<comment type="subcellular location">
    <subcellularLocation>
        <location evidence="1">Membrane</location>
        <topology evidence="1">Peripheral membrane protein</topology>
    </subcellularLocation>
</comment>
<comment type="caution">
    <text evidence="11">The sequence shown here is derived from an EMBL/GenBank/DDBJ whole genome shotgun (WGS) entry which is preliminary data.</text>
</comment>
<feature type="compositionally biased region" description="Basic and acidic residues" evidence="9">
    <location>
        <begin position="156"/>
        <end position="166"/>
    </location>
</feature>